<evidence type="ECO:0000313" key="2">
    <source>
        <dbReference type="WBParaSite" id="JU765_v2.g16626.t1"/>
    </source>
</evidence>
<proteinExistence type="predicted"/>
<evidence type="ECO:0000313" key="1">
    <source>
        <dbReference type="Proteomes" id="UP000887576"/>
    </source>
</evidence>
<reference evidence="2" key="1">
    <citation type="submission" date="2022-11" db="UniProtKB">
        <authorList>
            <consortium name="WormBaseParasite"/>
        </authorList>
    </citation>
    <scope>IDENTIFICATION</scope>
</reference>
<dbReference type="WBParaSite" id="JU765_v2.g16626.t1">
    <property type="protein sequence ID" value="JU765_v2.g16626.t1"/>
    <property type="gene ID" value="JU765_v2.g16626"/>
</dbReference>
<organism evidence="1 2">
    <name type="scientific">Panagrolaimus sp. JU765</name>
    <dbReference type="NCBI Taxonomy" id="591449"/>
    <lineage>
        <taxon>Eukaryota</taxon>
        <taxon>Metazoa</taxon>
        <taxon>Ecdysozoa</taxon>
        <taxon>Nematoda</taxon>
        <taxon>Chromadorea</taxon>
        <taxon>Rhabditida</taxon>
        <taxon>Tylenchina</taxon>
        <taxon>Panagrolaimomorpha</taxon>
        <taxon>Panagrolaimoidea</taxon>
        <taxon>Panagrolaimidae</taxon>
        <taxon>Panagrolaimus</taxon>
    </lineage>
</organism>
<accession>A0AC34QIE2</accession>
<name>A0AC34QIE2_9BILA</name>
<protein>
    <submittedName>
        <fullName evidence="2">DAGKc domain-containing protein</fullName>
    </submittedName>
</protein>
<dbReference type="Proteomes" id="UP000887576">
    <property type="component" value="Unplaced"/>
</dbReference>
<sequence length="534" mass="59639">MLDLMFYLSAMERIRKIGTTLYNHKKKAIFAALVAAYGVNYGRLMVQEADIRAFYAKQALKYGEETISSEVRPRRITVLVNKKANAGTGLTNFKKNALPLRITVLVNKKANAGTGLTNFKKNALPLLNLAGIAVNVITVENAEQLKSLGQVLDFTEADGILLVGGDGSLNDLLTVGGDGSLNDLLTGIVQKADDSHILPVGVFPGGRCNKSLRLLVPNVFRQTDDVRHQCESAMAVVEESIRKIKPIKVEITSVVENEPETKNESETKEAAAKAEETPGEIIPEIKTDEPQLANVSNQNIQYKKETIYTIGDISDGWFAYIEEKKWKFWYWGALRWRFAYFWEMLKNYPQEIRAEIEVTDYCSGCNKCRTTKLPPPPAWRWWHILTGPPKSAKSDPNQKNYSQIVNEECGRKTEMCAQGTDVVIVGEQHEDACSLRLRVGGTFAGRLGIMREGWARVNEDYIISSPTSGFYGTDLITSCIKLKMIECPEKLRKLFVAGEIKGFEPEKAVVEIAPIEKSIPLFVPRNIRISLDAL</sequence>